<dbReference type="NCBIfam" id="TIGR00218">
    <property type="entry name" value="manA"/>
    <property type="match status" value="1"/>
</dbReference>
<dbReference type="SUPFAM" id="SSF51182">
    <property type="entry name" value="RmlC-like cupins"/>
    <property type="match status" value="1"/>
</dbReference>
<dbReference type="AlphaFoldDB" id="A0A9D5DF67"/>
<dbReference type="InterPro" id="IPR011051">
    <property type="entry name" value="RmlC_Cupin_sf"/>
</dbReference>
<gene>
    <name evidence="11" type="ORF">OJ253_2440</name>
</gene>
<evidence type="ECO:0000256" key="8">
    <source>
        <dbReference type="ARBA" id="ARBA00023235"/>
    </source>
</evidence>
<dbReference type="GO" id="GO:0008270">
    <property type="term" value="F:zinc ion binding"/>
    <property type="evidence" value="ECO:0007669"/>
    <property type="project" value="InterPro"/>
</dbReference>
<dbReference type="EC" id="5.3.1.8" evidence="5"/>
<comment type="cofactor">
    <cofactor evidence="2">
        <name>Zn(2+)</name>
        <dbReference type="ChEBI" id="CHEBI:29105"/>
    </cofactor>
</comment>
<dbReference type="InterPro" id="IPR016305">
    <property type="entry name" value="Mannose-6-P_Isomerase"/>
</dbReference>
<reference evidence="11" key="1">
    <citation type="submission" date="2022-10" db="EMBL/GenBank/DDBJ databases">
        <title>Adaptive evolution leads to modifications in subtelomeric GC content in a zoonotic Cryptosporidium species.</title>
        <authorList>
            <person name="Li J."/>
            <person name="Feng Y."/>
            <person name="Xiao L."/>
        </authorList>
    </citation>
    <scope>NUCLEOTIDE SEQUENCE</scope>
    <source>
        <strain evidence="11">33844</strain>
    </source>
</reference>
<dbReference type="Pfam" id="PF20512">
    <property type="entry name" value="PMI_typeI_hel"/>
    <property type="match status" value="1"/>
</dbReference>
<proteinExistence type="inferred from homology"/>
<dbReference type="InterPro" id="IPR046458">
    <property type="entry name" value="PMI_typeI_hel"/>
</dbReference>
<dbReference type="EMBL" id="JAPCXC010000061">
    <property type="protein sequence ID" value="KAJ1607216.1"/>
    <property type="molecule type" value="Genomic_DNA"/>
</dbReference>
<protein>
    <recommendedName>
        <fullName evidence="5">mannose-6-phosphate isomerase</fullName>
        <ecNumber evidence="5">5.3.1.8</ecNumber>
    </recommendedName>
</protein>
<keyword evidence="8 11" id="KW-0413">Isomerase</keyword>
<evidence type="ECO:0000256" key="5">
    <source>
        <dbReference type="ARBA" id="ARBA00011956"/>
    </source>
</evidence>
<name>A0A9D5DF67_9CRYT</name>
<dbReference type="GO" id="GO:0009298">
    <property type="term" value="P:GDP-mannose biosynthetic process"/>
    <property type="evidence" value="ECO:0007669"/>
    <property type="project" value="InterPro"/>
</dbReference>
<dbReference type="CDD" id="cd07011">
    <property type="entry name" value="cupin_PMI_type_I_N"/>
    <property type="match status" value="1"/>
</dbReference>
<dbReference type="InterPro" id="IPR046457">
    <property type="entry name" value="PMI_typeI_cat"/>
</dbReference>
<dbReference type="GO" id="GO:0005975">
    <property type="term" value="P:carbohydrate metabolic process"/>
    <property type="evidence" value="ECO:0007669"/>
    <property type="project" value="InterPro"/>
</dbReference>
<evidence type="ECO:0000256" key="4">
    <source>
        <dbReference type="ARBA" id="ARBA00010772"/>
    </source>
</evidence>
<dbReference type="Gene3D" id="2.60.120.10">
    <property type="entry name" value="Jelly Rolls"/>
    <property type="match status" value="2"/>
</dbReference>
<dbReference type="OrthoDB" id="6605218at2759"/>
<evidence type="ECO:0000256" key="3">
    <source>
        <dbReference type="ARBA" id="ARBA00004666"/>
    </source>
</evidence>
<sequence length="514" mass="56377">MDCVEIIPSVRKYEWGRRERGALTRVFYGNARVAGSDQGRSVLGGEVENGNYVNRDRFSECRDAGLKGKEAVVSSLGGGHGGFLGLDGEEEPYAELWYGSHNSSPSGVVFNGSFLEKVTLDDVISSGFGLEGPTKLPYLLKVLSISKPLSLQVHPDKVLAGELHRSFPLIYPDDSHKPEIAIALTEFEAFCGFRDTLQILSLLESFPETLVIFGISRDFITQTIQIHKKNNSPAPPDHAKQDPLYTIKKDLFINMLNSKPETTRAALDSLVQRLQQTSSSSPLDDNSSQGDPGTALIETLILRLHGHFPLDIGIICPILLHYYKLKPGDALYIGAGTIHSYLSGDCIECMANSDNVVRCGLTPKLKDIPTLLQAVNFQLNNAKTFFNHTSFQEPSNTPLLIDYLVETVDEFHVQILSLHLQCHPSSSQNHLDQSPASFSAPDSSPYSLILCISGGCHLDITTPSSQVSRNIQSILQGRAILVKPGTKISFRPLSSSSFCTKTPTRFALITLPKH</sequence>
<dbReference type="InterPro" id="IPR001250">
    <property type="entry name" value="Man6P_Isoase-1"/>
</dbReference>
<dbReference type="GO" id="GO:0004476">
    <property type="term" value="F:mannose-6-phosphate isomerase activity"/>
    <property type="evidence" value="ECO:0007669"/>
    <property type="project" value="UniProtKB-EC"/>
</dbReference>
<evidence type="ECO:0000256" key="1">
    <source>
        <dbReference type="ARBA" id="ARBA00000757"/>
    </source>
</evidence>
<evidence type="ECO:0000256" key="6">
    <source>
        <dbReference type="ARBA" id="ARBA00022723"/>
    </source>
</evidence>
<dbReference type="PANTHER" id="PTHR10309">
    <property type="entry name" value="MANNOSE-6-PHOSPHATE ISOMERASE"/>
    <property type="match status" value="1"/>
</dbReference>
<evidence type="ECO:0000256" key="2">
    <source>
        <dbReference type="ARBA" id="ARBA00001947"/>
    </source>
</evidence>
<comment type="catalytic activity">
    <reaction evidence="1">
        <text>D-mannose 6-phosphate = D-fructose 6-phosphate</text>
        <dbReference type="Rhea" id="RHEA:12356"/>
        <dbReference type="ChEBI" id="CHEBI:58735"/>
        <dbReference type="ChEBI" id="CHEBI:61527"/>
        <dbReference type="EC" id="5.3.1.8"/>
    </reaction>
</comment>
<evidence type="ECO:0000259" key="9">
    <source>
        <dbReference type="Pfam" id="PF20511"/>
    </source>
</evidence>
<keyword evidence="7" id="KW-0862">Zinc</keyword>
<keyword evidence="6" id="KW-0479">Metal-binding</keyword>
<comment type="caution">
    <text evidence="11">The sequence shown here is derived from an EMBL/GenBank/DDBJ whole genome shotgun (WGS) entry which is preliminary data.</text>
</comment>
<dbReference type="InterPro" id="IPR014710">
    <property type="entry name" value="RmlC-like_jellyroll"/>
</dbReference>
<evidence type="ECO:0000313" key="11">
    <source>
        <dbReference type="EMBL" id="KAJ1607216.1"/>
    </source>
</evidence>
<evidence type="ECO:0000256" key="7">
    <source>
        <dbReference type="ARBA" id="ARBA00022833"/>
    </source>
</evidence>
<evidence type="ECO:0000259" key="10">
    <source>
        <dbReference type="Pfam" id="PF20512"/>
    </source>
</evidence>
<dbReference type="Proteomes" id="UP001067231">
    <property type="component" value="Unassembled WGS sequence"/>
</dbReference>
<accession>A0A9D5DF67</accession>
<comment type="similarity">
    <text evidence="4">Belongs to the mannose-6-phosphate isomerase type 1 family.</text>
</comment>
<organism evidence="11">
    <name type="scientific">Cryptosporidium canis</name>
    <dbReference type="NCBI Taxonomy" id="195482"/>
    <lineage>
        <taxon>Eukaryota</taxon>
        <taxon>Sar</taxon>
        <taxon>Alveolata</taxon>
        <taxon>Apicomplexa</taxon>
        <taxon>Conoidasida</taxon>
        <taxon>Coccidia</taxon>
        <taxon>Eucoccidiorida</taxon>
        <taxon>Eimeriorina</taxon>
        <taxon>Cryptosporidiidae</taxon>
        <taxon>Cryptosporidium</taxon>
    </lineage>
</organism>
<comment type="pathway">
    <text evidence="3">Nucleotide-sugar biosynthesis; GDP-alpha-D-mannose biosynthesis; alpha-D-mannose 1-phosphate from D-fructose 6-phosphate: step 1/2.</text>
</comment>
<feature type="domain" description="Phosphomannose isomerase type I catalytic" evidence="9">
    <location>
        <begin position="89"/>
        <end position="195"/>
    </location>
</feature>
<dbReference type="PANTHER" id="PTHR10309:SF0">
    <property type="entry name" value="MANNOSE-6-PHOSPHATE ISOMERASE"/>
    <property type="match status" value="1"/>
</dbReference>
<dbReference type="Gene3D" id="1.10.441.10">
    <property type="entry name" value="Phosphomannose Isomerase, domain 2"/>
    <property type="match status" value="1"/>
</dbReference>
<feature type="domain" description="Phosphomannose isomerase type I helical insertion" evidence="10">
    <location>
        <begin position="236"/>
        <end position="320"/>
    </location>
</feature>
<dbReference type="Pfam" id="PF20511">
    <property type="entry name" value="PMI_typeI_cat"/>
    <property type="match status" value="1"/>
</dbReference>
<dbReference type="GO" id="GO:0005829">
    <property type="term" value="C:cytosol"/>
    <property type="evidence" value="ECO:0007669"/>
    <property type="project" value="TreeGrafter"/>
</dbReference>